<keyword evidence="9" id="KW-1185">Reference proteome</keyword>
<feature type="region of interest" description="Disordered" evidence="6">
    <location>
        <begin position="1"/>
        <end position="23"/>
    </location>
</feature>
<dbReference type="RefSeq" id="XP_013894433.1">
    <property type="nucleotide sequence ID" value="XM_014038979.1"/>
</dbReference>
<dbReference type="SUPFAM" id="SSF63411">
    <property type="entry name" value="LuxS/MPP-like metallohydrolase"/>
    <property type="match status" value="1"/>
</dbReference>
<evidence type="ECO:0000256" key="2">
    <source>
        <dbReference type="ARBA" id="ARBA00022670"/>
    </source>
</evidence>
<accession>A0A0D2KHW7</accession>
<comment type="similarity">
    <text evidence="1">Belongs to the peptidase M16 family.</text>
</comment>
<dbReference type="GO" id="GO:0046872">
    <property type="term" value="F:metal ion binding"/>
    <property type="evidence" value="ECO:0007669"/>
    <property type="project" value="InterPro"/>
</dbReference>
<dbReference type="OrthoDB" id="952271at2759"/>
<dbReference type="GO" id="GO:0008237">
    <property type="term" value="F:metallopeptidase activity"/>
    <property type="evidence" value="ECO:0007669"/>
    <property type="project" value="UniProtKB-KW"/>
</dbReference>
<dbReference type="InterPro" id="IPR050626">
    <property type="entry name" value="Peptidase_M16"/>
</dbReference>
<protein>
    <recommendedName>
        <fullName evidence="7">Peptidase M16 N-terminal domain-containing protein</fullName>
    </recommendedName>
</protein>
<feature type="domain" description="Peptidase M16 N-terminal" evidence="7">
    <location>
        <begin position="99"/>
        <end position="230"/>
    </location>
</feature>
<name>A0A0D2KHW7_9CHLO</name>
<dbReference type="AlphaFoldDB" id="A0A0D2KHW7"/>
<keyword evidence="3" id="KW-0378">Hydrolase</keyword>
<dbReference type="EMBL" id="KK103520">
    <property type="protein sequence ID" value="KIY95413.1"/>
    <property type="molecule type" value="Genomic_DNA"/>
</dbReference>
<evidence type="ECO:0000259" key="7">
    <source>
        <dbReference type="Pfam" id="PF00675"/>
    </source>
</evidence>
<keyword evidence="2" id="KW-0645">Protease</keyword>
<dbReference type="STRING" id="145388.A0A0D2KHW7"/>
<organism evidence="8 9">
    <name type="scientific">Monoraphidium neglectum</name>
    <dbReference type="NCBI Taxonomy" id="145388"/>
    <lineage>
        <taxon>Eukaryota</taxon>
        <taxon>Viridiplantae</taxon>
        <taxon>Chlorophyta</taxon>
        <taxon>core chlorophytes</taxon>
        <taxon>Chlorophyceae</taxon>
        <taxon>CS clade</taxon>
        <taxon>Sphaeropleales</taxon>
        <taxon>Selenastraceae</taxon>
        <taxon>Monoraphidium</taxon>
    </lineage>
</organism>
<evidence type="ECO:0000313" key="9">
    <source>
        <dbReference type="Proteomes" id="UP000054498"/>
    </source>
</evidence>
<keyword evidence="4" id="KW-0862">Zinc</keyword>
<dbReference type="MEROPS" id="M16.004"/>
<dbReference type="Gene3D" id="3.30.830.10">
    <property type="entry name" value="Metalloenzyme, LuxS/M16 peptidase-like"/>
    <property type="match status" value="1"/>
</dbReference>
<evidence type="ECO:0000256" key="4">
    <source>
        <dbReference type="ARBA" id="ARBA00022833"/>
    </source>
</evidence>
<evidence type="ECO:0000313" key="8">
    <source>
        <dbReference type="EMBL" id="KIY95413.1"/>
    </source>
</evidence>
<dbReference type="PANTHER" id="PTHR43690:SF33">
    <property type="entry name" value="STROMAL PROCESSING PEPTIDASE, CHLOROPLASTIC"/>
    <property type="match status" value="1"/>
</dbReference>
<dbReference type="GO" id="GO:0006508">
    <property type="term" value="P:proteolysis"/>
    <property type="evidence" value="ECO:0007669"/>
    <property type="project" value="UniProtKB-KW"/>
</dbReference>
<dbReference type="KEGG" id="mng:MNEG_12550"/>
<dbReference type="Proteomes" id="UP000054498">
    <property type="component" value="Unassembled WGS sequence"/>
</dbReference>
<evidence type="ECO:0000256" key="1">
    <source>
        <dbReference type="ARBA" id="ARBA00007261"/>
    </source>
</evidence>
<evidence type="ECO:0000256" key="6">
    <source>
        <dbReference type="SAM" id="MobiDB-lite"/>
    </source>
</evidence>
<evidence type="ECO:0000256" key="5">
    <source>
        <dbReference type="ARBA" id="ARBA00023049"/>
    </source>
</evidence>
<dbReference type="Pfam" id="PF00675">
    <property type="entry name" value="Peptidase_M16"/>
    <property type="match status" value="1"/>
</dbReference>
<dbReference type="InterPro" id="IPR011765">
    <property type="entry name" value="Pept_M16_N"/>
</dbReference>
<gene>
    <name evidence="8" type="ORF">MNEG_12550</name>
</gene>
<dbReference type="GeneID" id="25729924"/>
<dbReference type="InterPro" id="IPR011249">
    <property type="entry name" value="Metalloenz_LuxS/M16"/>
</dbReference>
<keyword evidence="5" id="KW-0482">Metalloprotease</keyword>
<sequence>MSRAQVTRCTPARSQAALHARAPGARRPAAAALAAAPGARRARSGAYISAAFCRRGGRLIVAATLAGVADATDVRQLLSQEIQPHGELVQGRLPNGLQYVLLPNKTPPARFEAHLEMHVGSVDERADEQGVAHLVEHVTFLGSKKRESLLGTGARANAYTDFHHTVFHVHAPLVNGVTDAPMLPQARLGAAWAVLQALAEIAFAPQFLPTRVEKERKAVLAEAQMMNTIEYRVDCQLLQYLHEENNLGYR</sequence>
<proteinExistence type="inferred from homology"/>
<evidence type="ECO:0000256" key="3">
    <source>
        <dbReference type="ARBA" id="ARBA00022801"/>
    </source>
</evidence>
<reference evidence="8 9" key="1">
    <citation type="journal article" date="2013" name="BMC Genomics">
        <title>Reconstruction of the lipid metabolism for the microalga Monoraphidium neglectum from its genome sequence reveals characteristics suitable for biofuel production.</title>
        <authorList>
            <person name="Bogen C."/>
            <person name="Al-Dilaimi A."/>
            <person name="Albersmeier A."/>
            <person name="Wichmann J."/>
            <person name="Grundmann M."/>
            <person name="Rupp O."/>
            <person name="Lauersen K.J."/>
            <person name="Blifernez-Klassen O."/>
            <person name="Kalinowski J."/>
            <person name="Goesmann A."/>
            <person name="Mussgnug J.H."/>
            <person name="Kruse O."/>
        </authorList>
    </citation>
    <scope>NUCLEOTIDE SEQUENCE [LARGE SCALE GENOMIC DNA]</scope>
    <source>
        <strain evidence="8 9">SAG 48.87</strain>
    </source>
</reference>
<dbReference type="PANTHER" id="PTHR43690">
    <property type="entry name" value="NARDILYSIN"/>
    <property type="match status" value="1"/>
</dbReference>